<name>A0A1Y6D0P2_9GAMM</name>
<gene>
    <name evidence="5" type="ORF">SAMN02949497_1429</name>
</gene>
<dbReference type="STRING" id="1760988.SAMN02949497_1429"/>
<dbReference type="Pfam" id="PF00459">
    <property type="entry name" value="Inositol_P"/>
    <property type="match status" value="1"/>
</dbReference>
<evidence type="ECO:0000256" key="1">
    <source>
        <dbReference type="ARBA" id="ARBA00009759"/>
    </source>
</evidence>
<sequence length="268" mass="28891">MHPDIDALVPLLKTTAQEEILPRFARAERSFKPDGSIVTEVDFAVQNRLALALKQRYPQFELLGEEMDEARQRALLDRAGPGLWCLDPLDGTSNFAAGLPFFCISLALLRGGEPVLGLIYDPVRDECFAAEKGRGAWLNGQPLDGHGGGLPLRHGLAMVDFKRLDPALAAELALHPPYSSHRYLGSGALEWCWLAAGRFHAYLHGGQKLWDYAAGSLILAEAGGCATSLDGAPILATALKPTSVVAAANPGLFGEWRAFLAPRTARPT</sequence>
<dbReference type="GO" id="GO:0046872">
    <property type="term" value="F:metal ion binding"/>
    <property type="evidence" value="ECO:0007669"/>
    <property type="project" value="UniProtKB-KW"/>
</dbReference>
<comment type="cofactor">
    <cofactor evidence="4">
        <name>Mg(2+)</name>
        <dbReference type="ChEBI" id="CHEBI:18420"/>
    </cofactor>
</comment>
<dbReference type="Proteomes" id="UP000192923">
    <property type="component" value="Unassembled WGS sequence"/>
</dbReference>
<protein>
    <submittedName>
        <fullName evidence="5">Myo-inositol-1(Or 4)-monophosphatase</fullName>
    </submittedName>
</protein>
<keyword evidence="2 4" id="KW-0479">Metal-binding</keyword>
<reference evidence="5 6" key="1">
    <citation type="submission" date="2016-12" db="EMBL/GenBank/DDBJ databases">
        <authorList>
            <person name="Song W.-J."/>
            <person name="Kurnit D.M."/>
        </authorList>
    </citation>
    <scope>NUCLEOTIDE SEQUENCE [LARGE SCALE GENOMIC DNA]</scope>
    <source>
        <strain evidence="5 6">175</strain>
    </source>
</reference>
<dbReference type="GO" id="GO:0007165">
    <property type="term" value="P:signal transduction"/>
    <property type="evidence" value="ECO:0007669"/>
    <property type="project" value="TreeGrafter"/>
</dbReference>
<dbReference type="GO" id="GO:0008934">
    <property type="term" value="F:inositol monophosphate 1-phosphatase activity"/>
    <property type="evidence" value="ECO:0007669"/>
    <property type="project" value="TreeGrafter"/>
</dbReference>
<evidence type="ECO:0000256" key="4">
    <source>
        <dbReference type="PIRSR" id="PIRSR600760-2"/>
    </source>
</evidence>
<evidence type="ECO:0000256" key="2">
    <source>
        <dbReference type="ARBA" id="ARBA00022723"/>
    </source>
</evidence>
<feature type="binding site" evidence="4">
    <location>
        <position position="90"/>
    </location>
    <ligand>
        <name>Mg(2+)</name>
        <dbReference type="ChEBI" id="CHEBI:18420"/>
        <label>2</label>
    </ligand>
</feature>
<dbReference type="PRINTS" id="PR00377">
    <property type="entry name" value="IMPHPHTASES"/>
</dbReference>
<feature type="binding site" evidence="4">
    <location>
        <position position="65"/>
    </location>
    <ligand>
        <name>Mg(2+)</name>
        <dbReference type="ChEBI" id="CHEBI:18420"/>
        <label>1</label>
        <note>catalytic</note>
    </ligand>
</feature>
<dbReference type="OrthoDB" id="9785695at2"/>
<dbReference type="InterPro" id="IPR000760">
    <property type="entry name" value="Inositol_monophosphatase-like"/>
</dbReference>
<feature type="binding site" evidence="4">
    <location>
        <position position="89"/>
    </location>
    <ligand>
        <name>Mg(2+)</name>
        <dbReference type="ChEBI" id="CHEBI:18420"/>
        <label>1</label>
        <note>catalytic</note>
    </ligand>
</feature>
<dbReference type="CDD" id="cd01637">
    <property type="entry name" value="IMPase_like"/>
    <property type="match status" value="1"/>
</dbReference>
<dbReference type="EMBL" id="FXAM01000001">
    <property type="protein sequence ID" value="SMF94122.1"/>
    <property type="molecule type" value="Genomic_DNA"/>
</dbReference>
<dbReference type="GO" id="GO:0046854">
    <property type="term" value="P:phosphatidylinositol phosphate biosynthetic process"/>
    <property type="evidence" value="ECO:0007669"/>
    <property type="project" value="InterPro"/>
</dbReference>
<dbReference type="InterPro" id="IPR020550">
    <property type="entry name" value="Inositol_monophosphatase_CS"/>
</dbReference>
<dbReference type="GO" id="GO:0006020">
    <property type="term" value="P:inositol metabolic process"/>
    <property type="evidence" value="ECO:0007669"/>
    <property type="project" value="TreeGrafter"/>
</dbReference>
<evidence type="ECO:0000313" key="5">
    <source>
        <dbReference type="EMBL" id="SMF94122.1"/>
    </source>
</evidence>
<dbReference type="PANTHER" id="PTHR20854">
    <property type="entry name" value="INOSITOL MONOPHOSPHATASE"/>
    <property type="match status" value="1"/>
</dbReference>
<dbReference type="Gene3D" id="3.30.540.10">
    <property type="entry name" value="Fructose-1,6-Bisphosphatase, subunit A, domain 1"/>
    <property type="match status" value="1"/>
</dbReference>
<feature type="binding site" evidence="4">
    <location>
        <position position="87"/>
    </location>
    <ligand>
        <name>Mg(2+)</name>
        <dbReference type="ChEBI" id="CHEBI:18420"/>
        <label>1</label>
        <note>catalytic</note>
    </ligand>
</feature>
<feature type="binding site" evidence="4">
    <location>
        <position position="211"/>
    </location>
    <ligand>
        <name>Mg(2+)</name>
        <dbReference type="ChEBI" id="CHEBI:18420"/>
        <label>1</label>
        <note>catalytic</note>
    </ligand>
</feature>
<dbReference type="PANTHER" id="PTHR20854:SF4">
    <property type="entry name" value="INOSITOL-1-MONOPHOSPHATASE-RELATED"/>
    <property type="match status" value="1"/>
</dbReference>
<keyword evidence="6" id="KW-1185">Reference proteome</keyword>
<proteinExistence type="inferred from homology"/>
<comment type="similarity">
    <text evidence="1">Belongs to the inositol monophosphatase superfamily.</text>
</comment>
<dbReference type="SUPFAM" id="SSF56655">
    <property type="entry name" value="Carbohydrate phosphatase"/>
    <property type="match status" value="1"/>
</dbReference>
<dbReference type="Gene3D" id="3.40.190.80">
    <property type="match status" value="1"/>
</dbReference>
<dbReference type="PROSITE" id="PS00630">
    <property type="entry name" value="IMP_2"/>
    <property type="match status" value="1"/>
</dbReference>
<organism evidence="5 6">
    <name type="scientific">Methylomagnum ishizawai</name>
    <dbReference type="NCBI Taxonomy" id="1760988"/>
    <lineage>
        <taxon>Bacteria</taxon>
        <taxon>Pseudomonadati</taxon>
        <taxon>Pseudomonadota</taxon>
        <taxon>Gammaproteobacteria</taxon>
        <taxon>Methylococcales</taxon>
        <taxon>Methylococcaceae</taxon>
        <taxon>Methylomagnum</taxon>
    </lineage>
</organism>
<evidence type="ECO:0000256" key="3">
    <source>
        <dbReference type="ARBA" id="ARBA00022842"/>
    </source>
</evidence>
<dbReference type="AlphaFoldDB" id="A0A1Y6D0P2"/>
<keyword evidence="3 4" id="KW-0460">Magnesium</keyword>
<accession>A0A1Y6D0P2</accession>
<evidence type="ECO:0000313" key="6">
    <source>
        <dbReference type="Proteomes" id="UP000192923"/>
    </source>
</evidence>